<dbReference type="AlphaFoldDB" id="A0A1G6H038"/>
<dbReference type="RefSeq" id="WP_090792619.1">
    <property type="nucleotide sequence ID" value="NZ_FMYI01000002.1"/>
</dbReference>
<feature type="domain" description="RNA polymerase sigma-70 region 2" evidence="7">
    <location>
        <begin position="14"/>
        <end position="81"/>
    </location>
</feature>
<dbReference type="InterPro" id="IPR007627">
    <property type="entry name" value="RNA_pol_sigma70_r2"/>
</dbReference>
<gene>
    <name evidence="9" type="ORF">SAMN05421734_10212</name>
</gene>
<dbReference type="Gene3D" id="1.10.1740.10">
    <property type="match status" value="1"/>
</dbReference>
<evidence type="ECO:0000259" key="7">
    <source>
        <dbReference type="Pfam" id="PF04542"/>
    </source>
</evidence>
<dbReference type="PANTHER" id="PTHR43133:SF60">
    <property type="entry name" value="RNA POLYMERASE SIGMA FACTOR SIGV"/>
    <property type="match status" value="1"/>
</dbReference>
<evidence type="ECO:0000256" key="6">
    <source>
        <dbReference type="RuleBase" id="RU000716"/>
    </source>
</evidence>
<evidence type="ECO:0000256" key="1">
    <source>
        <dbReference type="ARBA" id="ARBA00010641"/>
    </source>
</evidence>
<dbReference type="OrthoDB" id="188761at2"/>
<dbReference type="Pfam" id="PF08281">
    <property type="entry name" value="Sigma70_r4_2"/>
    <property type="match status" value="1"/>
</dbReference>
<accession>A0A1G6H038</accession>
<dbReference type="GO" id="GO:0016987">
    <property type="term" value="F:sigma factor activity"/>
    <property type="evidence" value="ECO:0007669"/>
    <property type="project" value="UniProtKB-KW"/>
</dbReference>
<evidence type="ECO:0000259" key="8">
    <source>
        <dbReference type="Pfam" id="PF08281"/>
    </source>
</evidence>
<keyword evidence="2 6" id="KW-0805">Transcription regulation</keyword>
<name>A0A1G6H038_9BACI</name>
<dbReference type="GO" id="GO:0006352">
    <property type="term" value="P:DNA-templated transcription initiation"/>
    <property type="evidence" value="ECO:0007669"/>
    <property type="project" value="InterPro"/>
</dbReference>
<reference evidence="10" key="1">
    <citation type="submission" date="2016-09" db="EMBL/GenBank/DDBJ databases">
        <authorList>
            <person name="Varghese N."/>
            <person name="Submissions S."/>
        </authorList>
    </citation>
    <scope>NUCLEOTIDE SEQUENCE [LARGE SCALE GENOMIC DNA]</scope>
    <source>
        <strain evidence="10">S5</strain>
    </source>
</reference>
<dbReference type="GO" id="GO:0003677">
    <property type="term" value="F:DNA binding"/>
    <property type="evidence" value="ECO:0007669"/>
    <property type="project" value="UniProtKB-KW"/>
</dbReference>
<dbReference type="InterPro" id="IPR013325">
    <property type="entry name" value="RNA_pol_sigma_r2"/>
</dbReference>
<evidence type="ECO:0000256" key="3">
    <source>
        <dbReference type="ARBA" id="ARBA00023082"/>
    </source>
</evidence>
<dbReference type="STRING" id="1612202.SAMN05421734_10212"/>
<dbReference type="Gene3D" id="1.10.10.10">
    <property type="entry name" value="Winged helix-like DNA-binding domain superfamily/Winged helix DNA-binding domain"/>
    <property type="match status" value="1"/>
</dbReference>
<comment type="similarity">
    <text evidence="1 6">Belongs to the sigma-70 factor family. ECF subfamily.</text>
</comment>
<evidence type="ECO:0000256" key="2">
    <source>
        <dbReference type="ARBA" id="ARBA00023015"/>
    </source>
</evidence>
<keyword evidence="10" id="KW-1185">Reference proteome</keyword>
<dbReference type="CDD" id="cd06171">
    <property type="entry name" value="Sigma70_r4"/>
    <property type="match status" value="1"/>
</dbReference>
<dbReference type="PANTHER" id="PTHR43133">
    <property type="entry name" value="RNA POLYMERASE ECF-TYPE SIGMA FACTO"/>
    <property type="match status" value="1"/>
</dbReference>
<dbReference type="InterPro" id="IPR000838">
    <property type="entry name" value="RNA_pol_sigma70_ECF_CS"/>
</dbReference>
<evidence type="ECO:0000313" key="10">
    <source>
        <dbReference type="Proteomes" id="UP000242949"/>
    </source>
</evidence>
<dbReference type="GO" id="GO:0006950">
    <property type="term" value="P:response to stress"/>
    <property type="evidence" value="ECO:0007669"/>
    <property type="project" value="UniProtKB-ARBA"/>
</dbReference>
<evidence type="ECO:0000256" key="5">
    <source>
        <dbReference type="ARBA" id="ARBA00023163"/>
    </source>
</evidence>
<dbReference type="Proteomes" id="UP000242949">
    <property type="component" value="Unassembled WGS sequence"/>
</dbReference>
<keyword evidence="4 6" id="KW-0238">DNA-binding</keyword>
<dbReference type="NCBIfam" id="TIGR02937">
    <property type="entry name" value="sigma70-ECF"/>
    <property type="match status" value="1"/>
</dbReference>
<evidence type="ECO:0000256" key="4">
    <source>
        <dbReference type="ARBA" id="ARBA00023125"/>
    </source>
</evidence>
<dbReference type="InterPro" id="IPR013249">
    <property type="entry name" value="RNA_pol_sigma70_r4_t2"/>
</dbReference>
<keyword evidence="5 6" id="KW-0804">Transcription</keyword>
<dbReference type="InterPro" id="IPR036388">
    <property type="entry name" value="WH-like_DNA-bd_sf"/>
</dbReference>
<dbReference type="InterPro" id="IPR039425">
    <property type="entry name" value="RNA_pol_sigma-70-like"/>
</dbReference>
<sequence length="173" mass="20868">MQVINSCSVDFNELFELHYTEMFWVAKGIVRRYDLAEDVVQDAYIKAYKNSQSLIDLKKKRAWLRQIVVRTAIDYYRKEKKQLNVILDDQETIERKQCDHQAFDTYSWKIEKDLIVQVIEHLPKKSKEILTLKWFFDYSDQRISHELNVNVGAVKTRLHRARKQFKAVYDQYN</sequence>
<organism evidence="9 10">
    <name type="scientific">Pelagirhabdus alkalitolerans</name>
    <dbReference type="NCBI Taxonomy" id="1612202"/>
    <lineage>
        <taxon>Bacteria</taxon>
        <taxon>Bacillati</taxon>
        <taxon>Bacillota</taxon>
        <taxon>Bacilli</taxon>
        <taxon>Bacillales</taxon>
        <taxon>Bacillaceae</taxon>
        <taxon>Pelagirhabdus</taxon>
    </lineage>
</organism>
<dbReference type="PROSITE" id="PS01063">
    <property type="entry name" value="SIGMA70_ECF"/>
    <property type="match status" value="1"/>
</dbReference>
<dbReference type="InterPro" id="IPR013324">
    <property type="entry name" value="RNA_pol_sigma_r3/r4-like"/>
</dbReference>
<dbReference type="SUPFAM" id="SSF88659">
    <property type="entry name" value="Sigma3 and sigma4 domains of RNA polymerase sigma factors"/>
    <property type="match status" value="1"/>
</dbReference>
<keyword evidence="3 6" id="KW-0731">Sigma factor</keyword>
<dbReference type="Pfam" id="PF04542">
    <property type="entry name" value="Sigma70_r2"/>
    <property type="match status" value="1"/>
</dbReference>
<feature type="domain" description="RNA polymerase sigma factor 70 region 4 type 2" evidence="8">
    <location>
        <begin position="114"/>
        <end position="164"/>
    </location>
</feature>
<dbReference type="EMBL" id="FMYI01000002">
    <property type="protein sequence ID" value="SDB86736.1"/>
    <property type="molecule type" value="Genomic_DNA"/>
</dbReference>
<evidence type="ECO:0000313" key="9">
    <source>
        <dbReference type="EMBL" id="SDB86736.1"/>
    </source>
</evidence>
<proteinExistence type="inferred from homology"/>
<dbReference type="SUPFAM" id="SSF88946">
    <property type="entry name" value="Sigma2 domain of RNA polymerase sigma factors"/>
    <property type="match status" value="1"/>
</dbReference>
<dbReference type="InterPro" id="IPR014284">
    <property type="entry name" value="RNA_pol_sigma-70_dom"/>
</dbReference>
<protein>
    <recommendedName>
        <fullName evidence="6">RNA polymerase sigma factor</fullName>
    </recommendedName>
</protein>